<evidence type="ECO:0000259" key="3">
    <source>
        <dbReference type="PROSITE" id="PS51462"/>
    </source>
</evidence>
<comment type="caution">
    <text evidence="4">The sequence shown here is derived from an EMBL/GenBank/DDBJ whole genome shotgun (WGS) entry which is preliminary data.</text>
</comment>
<dbReference type="PANTHER" id="PTHR21340:SF0">
    <property type="entry name" value="BIS(5'-NUCLEOSYL)-TETRAPHOSPHATASE [ASYMMETRICAL]"/>
    <property type="match status" value="1"/>
</dbReference>
<name>A0A933W8D7_UNCEI</name>
<dbReference type="SUPFAM" id="SSF55811">
    <property type="entry name" value="Nudix"/>
    <property type="match status" value="1"/>
</dbReference>
<dbReference type="CDD" id="cd04664">
    <property type="entry name" value="NUDIX_DHNTPase_like"/>
    <property type="match status" value="1"/>
</dbReference>
<reference evidence="4" key="1">
    <citation type="submission" date="2020-07" db="EMBL/GenBank/DDBJ databases">
        <title>Huge and variable diversity of episymbiotic CPR bacteria and DPANN archaea in groundwater ecosystems.</title>
        <authorList>
            <person name="He C.Y."/>
            <person name="Keren R."/>
            <person name="Whittaker M."/>
            <person name="Farag I.F."/>
            <person name="Doudna J."/>
            <person name="Cate J.H.D."/>
            <person name="Banfield J.F."/>
        </authorList>
    </citation>
    <scope>NUCLEOTIDE SEQUENCE</scope>
    <source>
        <strain evidence="4">NC_groundwater_1813_Pr3_B-0.1um_71_17</strain>
    </source>
</reference>
<accession>A0A933W8D7</accession>
<dbReference type="PROSITE" id="PS51462">
    <property type="entry name" value="NUDIX"/>
    <property type="match status" value="1"/>
</dbReference>
<dbReference type="InterPro" id="IPR015797">
    <property type="entry name" value="NUDIX_hydrolase-like_dom_sf"/>
</dbReference>
<dbReference type="Proteomes" id="UP000696931">
    <property type="component" value="Unassembled WGS sequence"/>
</dbReference>
<feature type="compositionally biased region" description="Basic residues" evidence="2">
    <location>
        <begin position="185"/>
        <end position="200"/>
    </location>
</feature>
<feature type="region of interest" description="Disordered" evidence="2">
    <location>
        <begin position="162"/>
        <end position="200"/>
    </location>
</feature>
<proteinExistence type="predicted"/>
<dbReference type="InterPro" id="IPR051325">
    <property type="entry name" value="Nudix_hydrolase_domain"/>
</dbReference>
<dbReference type="Gene3D" id="3.90.79.10">
    <property type="entry name" value="Nucleoside Triphosphate Pyrophosphohydrolase"/>
    <property type="match status" value="1"/>
</dbReference>
<organism evidence="4 5">
    <name type="scientific">Eiseniibacteriota bacterium</name>
    <dbReference type="NCBI Taxonomy" id="2212470"/>
    <lineage>
        <taxon>Bacteria</taxon>
        <taxon>Candidatus Eiseniibacteriota</taxon>
    </lineage>
</organism>
<dbReference type="InterPro" id="IPR000086">
    <property type="entry name" value="NUDIX_hydrolase_dom"/>
</dbReference>
<dbReference type="AlphaFoldDB" id="A0A933W8D7"/>
<evidence type="ECO:0000256" key="1">
    <source>
        <dbReference type="ARBA" id="ARBA00022801"/>
    </source>
</evidence>
<evidence type="ECO:0000256" key="2">
    <source>
        <dbReference type="SAM" id="MobiDB-lite"/>
    </source>
</evidence>
<evidence type="ECO:0000313" key="4">
    <source>
        <dbReference type="EMBL" id="MBI5169392.1"/>
    </source>
</evidence>
<dbReference type="GO" id="GO:0004081">
    <property type="term" value="F:bis(5'-nucleosyl)-tetraphosphatase (asymmetrical) activity"/>
    <property type="evidence" value="ECO:0007669"/>
    <property type="project" value="TreeGrafter"/>
</dbReference>
<keyword evidence="1" id="KW-0378">Hydrolase</keyword>
<dbReference type="GO" id="GO:0006754">
    <property type="term" value="P:ATP biosynthetic process"/>
    <property type="evidence" value="ECO:0007669"/>
    <property type="project" value="TreeGrafter"/>
</dbReference>
<sequence length="200" mass="22146">MIPVACKQIEVYLFRRRGRRVEFLLLRRSAERTLALVWQPVTGGIEKGEPAYVAAAREVREETSLTPIRWWALQRLTAFYQPSSDAIHVVPVFVAEVAWTDPVHLSHEHDRYAFVSAATAAKRVLWETQREALKAVQSEILRGGASGAGAAARDVTARIAAAAKPAKPAQVSKRARTAATTGAERRRRAHPPKPLNGRRA</sequence>
<dbReference type="GO" id="GO:0006167">
    <property type="term" value="P:AMP biosynthetic process"/>
    <property type="evidence" value="ECO:0007669"/>
    <property type="project" value="TreeGrafter"/>
</dbReference>
<dbReference type="Pfam" id="PF00293">
    <property type="entry name" value="NUDIX"/>
    <property type="match status" value="1"/>
</dbReference>
<feature type="domain" description="Nudix hydrolase" evidence="3">
    <location>
        <begin position="1"/>
        <end position="137"/>
    </location>
</feature>
<evidence type="ECO:0000313" key="5">
    <source>
        <dbReference type="Proteomes" id="UP000696931"/>
    </source>
</evidence>
<protein>
    <submittedName>
        <fullName evidence="4">NUDIX domain-containing protein</fullName>
    </submittedName>
</protein>
<gene>
    <name evidence="4" type="ORF">HZA61_07895</name>
</gene>
<dbReference type="PANTHER" id="PTHR21340">
    <property type="entry name" value="DIADENOSINE 5,5-P1,P4-TETRAPHOSPHATE PYROPHOSPHOHYDROLASE MUTT"/>
    <property type="match status" value="1"/>
</dbReference>
<dbReference type="EMBL" id="JACRIW010000051">
    <property type="protein sequence ID" value="MBI5169392.1"/>
    <property type="molecule type" value="Genomic_DNA"/>
</dbReference>